<dbReference type="AlphaFoldDB" id="A0A915HP80"/>
<name>A0A915HP80_ROMCU</name>
<evidence type="ECO:0000256" key="1">
    <source>
        <dbReference type="ARBA" id="ARBA00008482"/>
    </source>
</evidence>
<proteinExistence type="inferred from homology"/>
<evidence type="ECO:0000256" key="4">
    <source>
        <dbReference type="ARBA" id="ARBA00022917"/>
    </source>
</evidence>
<dbReference type="InterPro" id="IPR045237">
    <property type="entry name" value="COPS7/eIF3m"/>
</dbReference>
<evidence type="ECO:0000256" key="3">
    <source>
        <dbReference type="ARBA" id="ARBA00022540"/>
    </source>
</evidence>
<dbReference type="GO" id="GO:0071541">
    <property type="term" value="C:eukaryotic translation initiation factor 3 complex, eIF3m"/>
    <property type="evidence" value="ECO:0007669"/>
    <property type="project" value="UniProtKB-UniRule"/>
</dbReference>
<dbReference type="GO" id="GO:0016282">
    <property type="term" value="C:eukaryotic 43S preinitiation complex"/>
    <property type="evidence" value="ECO:0007669"/>
    <property type="project" value="UniProtKB-UniRule"/>
</dbReference>
<dbReference type="InterPro" id="IPR000717">
    <property type="entry name" value="PCI_dom"/>
</dbReference>
<reference evidence="8" key="1">
    <citation type="submission" date="2022-11" db="UniProtKB">
        <authorList>
            <consortium name="WormBaseParasite"/>
        </authorList>
    </citation>
    <scope>IDENTIFICATION</scope>
</reference>
<dbReference type="Pfam" id="PF01399">
    <property type="entry name" value="PCI"/>
    <property type="match status" value="1"/>
</dbReference>
<comment type="similarity">
    <text evidence="1">Belongs to the CSN7/EIF3M family. CSN7 subfamily.</text>
</comment>
<dbReference type="SMART" id="SM00088">
    <property type="entry name" value="PINT"/>
    <property type="match status" value="1"/>
</dbReference>
<dbReference type="HAMAP" id="MF_03012">
    <property type="entry name" value="eIF3m"/>
    <property type="match status" value="1"/>
</dbReference>
<comment type="similarity">
    <text evidence="5">Belongs to the eIF-3 subunit M family.</text>
</comment>
<comment type="subcellular location">
    <subcellularLocation>
        <location evidence="5">Cytoplasm</location>
    </subcellularLocation>
</comment>
<dbReference type="Proteomes" id="UP000887565">
    <property type="component" value="Unplaced"/>
</dbReference>
<evidence type="ECO:0000256" key="2">
    <source>
        <dbReference type="ARBA" id="ARBA00022490"/>
    </source>
</evidence>
<sequence>MMQLVVMDCVPAEQQSRKLREYLSSLGAKNLSEETNPDIDADVAEILPHLDVVAGLPIEQDIEVALNCIVSLLITTSRTEDGALVKQMCQKMESDLFKGHDATLLHILSNLFYGFHHCAKYQFQIYCSMLKIAARSGLVKSMITDLNRLKEWFKMWNLTVEEQRVCLRQLHTALSQGQDADALSKVMFELLSTYTTDADALKAKDDAKQCVKSALNDPDTYIFDHLLNLKPVQSLSKNKDLTYQLLEIFVSGSLRDYSSFYHKNKVFIESEMKLSHEILTQKMRVLTLISLCENKTEVNLNDVSTAINLSVGEQLDEFIIKAVQSRAIRAKIDQVQGRLIVGGVKNRRFTDAHWEQLRSKLDHWSHSLKQVKKYMESIVVEN</sequence>
<dbReference type="InterPro" id="IPR027528">
    <property type="entry name" value="eIF3m"/>
</dbReference>
<evidence type="ECO:0000313" key="7">
    <source>
        <dbReference type="Proteomes" id="UP000887565"/>
    </source>
</evidence>
<evidence type="ECO:0000313" key="8">
    <source>
        <dbReference type="WBParaSite" id="nRc.2.0.1.t03280-RA"/>
    </source>
</evidence>
<dbReference type="PROSITE" id="PS50250">
    <property type="entry name" value="PCI"/>
    <property type="match status" value="1"/>
</dbReference>
<protein>
    <recommendedName>
        <fullName evidence="5">Eukaryotic translation initiation factor 3 subunit M</fullName>
        <shortName evidence="5">eIF3m</shortName>
    </recommendedName>
</protein>
<dbReference type="Pfam" id="PF18005">
    <property type="entry name" value="eIF3m_C_helix"/>
    <property type="match status" value="1"/>
</dbReference>
<feature type="domain" description="PCI" evidence="6">
    <location>
        <begin position="182"/>
        <end position="346"/>
    </location>
</feature>
<dbReference type="InterPro" id="IPR040750">
    <property type="entry name" value="eIF3m_C_helix"/>
</dbReference>
<comment type="function">
    <text evidence="5">Component of the eukaryotic translation initiation factor 3 (eIF-3) complex, which is involved in protein synthesis of a specialized repertoire of mRNAs and, together with other initiation factors, stimulates binding of mRNA and methionyl-tRNAi to the 40S ribosome. The eIF-3 complex specifically targets and initiates translation of a subset of mRNAs involved in cell proliferation.</text>
</comment>
<dbReference type="PANTHER" id="PTHR15350">
    <property type="entry name" value="COP9 SIGNALOSOME COMPLEX SUBUNIT 7/DENDRITIC CELL PROTEIN GA17"/>
    <property type="match status" value="1"/>
</dbReference>
<dbReference type="GO" id="GO:0033290">
    <property type="term" value="C:eukaryotic 48S preinitiation complex"/>
    <property type="evidence" value="ECO:0007669"/>
    <property type="project" value="UniProtKB-UniRule"/>
</dbReference>
<dbReference type="InterPro" id="IPR036390">
    <property type="entry name" value="WH_DNA-bd_sf"/>
</dbReference>
<comment type="subunit">
    <text evidence="5">Component of the eukaryotic translation initiation factor 3 (eIF-3) complex.</text>
</comment>
<dbReference type="GO" id="GO:0003743">
    <property type="term" value="F:translation initiation factor activity"/>
    <property type="evidence" value="ECO:0007669"/>
    <property type="project" value="UniProtKB-UniRule"/>
</dbReference>
<accession>A0A915HP80</accession>
<evidence type="ECO:0000256" key="5">
    <source>
        <dbReference type="HAMAP-Rule" id="MF_03012"/>
    </source>
</evidence>
<keyword evidence="2 5" id="KW-0963">Cytoplasm</keyword>
<dbReference type="GO" id="GO:0001732">
    <property type="term" value="P:formation of cytoplasmic translation initiation complex"/>
    <property type="evidence" value="ECO:0007669"/>
    <property type="project" value="UniProtKB-UniRule"/>
</dbReference>
<keyword evidence="7" id="KW-1185">Reference proteome</keyword>
<dbReference type="OMA" id="VCLKALW"/>
<keyword evidence="3 5" id="KW-0396">Initiation factor</keyword>
<keyword evidence="4 5" id="KW-0648">Protein biosynthesis</keyword>
<dbReference type="PANTHER" id="PTHR15350:SF2">
    <property type="entry name" value="EUKARYOTIC TRANSLATION INITIATION FACTOR 3 SUBUNIT M"/>
    <property type="match status" value="1"/>
</dbReference>
<evidence type="ECO:0000259" key="6">
    <source>
        <dbReference type="PROSITE" id="PS50250"/>
    </source>
</evidence>
<dbReference type="WBParaSite" id="nRc.2.0.1.t03280-RA">
    <property type="protein sequence ID" value="nRc.2.0.1.t03280-RA"/>
    <property type="gene ID" value="nRc.2.0.1.g03280"/>
</dbReference>
<dbReference type="SUPFAM" id="SSF46785">
    <property type="entry name" value="Winged helix' DNA-binding domain"/>
    <property type="match status" value="1"/>
</dbReference>
<organism evidence="7 8">
    <name type="scientific">Romanomermis culicivorax</name>
    <name type="common">Nematode worm</name>
    <dbReference type="NCBI Taxonomy" id="13658"/>
    <lineage>
        <taxon>Eukaryota</taxon>
        <taxon>Metazoa</taxon>
        <taxon>Ecdysozoa</taxon>
        <taxon>Nematoda</taxon>
        <taxon>Enoplea</taxon>
        <taxon>Dorylaimia</taxon>
        <taxon>Mermithida</taxon>
        <taxon>Mermithoidea</taxon>
        <taxon>Mermithidae</taxon>
        <taxon>Romanomermis</taxon>
    </lineage>
</organism>